<reference evidence="3 4" key="1">
    <citation type="submission" date="2018-10" db="EMBL/GenBank/DDBJ databases">
        <title>Cultivation of a novel Methanohalophilus strain from Kebrit Deep of the Red Sea and a genomic comparison of members of the genus Methanohalophilus.</title>
        <authorList>
            <person name="Guan Y."/>
            <person name="Ngugi D.K."/>
            <person name="Stingl U."/>
        </authorList>
    </citation>
    <scope>NUCLEOTIDE SEQUENCE [LARGE SCALE GENOMIC DNA]</scope>
    <source>
        <strain evidence="3 4">DSM 10369</strain>
    </source>
</reference>
<comment type="caution">
    <text evidence="3">The sequence shown here is derived from an EMBL/GenBank/DDBJ whole genome shotgun (WGS) entry which is preliminary data.</text>
</comment>
<gene>
    <name evidence="3" type="ORF">EDD83_04925</name>
</gene>
<dbReference type="AlphaFoldDB" id="A0A3M9L7Y6"/>
<dbReference type="PANTHER" id="PTHR48090">
    <property type="entry name" value="UNDECAPRENYL-PHOSPHATE 4-DEOXY-4-FORMAMIDO-L-ARABINOSE TRANSFERASE-RELATED"/>
    <property type="match status" value="1"/>
</dbReference>
<proteinExistence type="predicted"/>
<dbReference type="PANTHER" id="PTHR48090:SF7">
    <property type="entry name" value="RFBJ PROTEIN"/>
    <property type="match status" value="1"/>
</dbReference>
<dbReference type="Gene3D" id="3.90.550.10">
    <property type="entry name" value="Spore Coat Polysaccharide Biosynthesis Protein SpsA, Chain A"/>
    <property type="match status" value="1"/>
</dbReference>
<dbReference type="CDD" id="cd04179">
    <property type="entry name" value="DPM_DPG-synthase_like"/>
    <property type="match status" value="1"/>
</dbReference>
<name>A0A3M9L7Y6_9EURY</name>
<dbReference type="EMBL" id="RJJF01000015">
    <property type="protein sequence ID" value="RNI09430.1"/>
    <property type="molecule type" value="Genomic_DNA"/>
</dbReference>
<keyword evidence="1" id="KW-1133">Transmembrane helix</keyword>
<feature type="transmembrane region" description="Helical" evidence="1">
    <location>
        <begin position="270"/>
        <end position="290"/>
    </location>
</feature>
<organism evidence="3 4">
    <name type="scientific">Methanohalophilus euhalobius</name>
    <dbReference type="NCBI Taxonomy" id="51203"/>
    <lineage>
        <taxon>Archaea</taxon>
        <taxon>Methanobacteriati</taxon>
        <taxon>Methanobacteriota</taxon>
        <taxon>Stenosarchaea group</taxon>
        <taxon>Methanomicrobia</taxon>
        <taxon>Methanosarcinales</taxon>
        <taxon>Methanosarcinaceae</taxon>
        <taxon>Methanohalophilus</taxon>
    </lineage>
</organism>
<sequence length="309" mass="34514">MKLVVMIPAYNEENTIGKVVREIPAKINGIDQIEILVINDGSEDRTVEEALNAGAHRIMSHKTNLGLAKSFRDGLNEALSIGADIIVNTDADFQYNQTEIPKLIEPILQEQADIVIGDRQIEKLDHMPKGKYFGNKIATWVTRRATGWPVKDAQTGFRAFSREAARKMNLTGEYTYVQETLIQAAQKDLTLVQIPIEFRRREGKSRLIANLLGYAASAGVTISRSYRDYNPLKVFSGIGIATIFIGVIFGSRVLVHYWQTGMVTPYLPSAVLTTVLVIVGLLAFIFGLLADMIKTQKILSEEILYRLKE</sequence>
<evidence type="ECO:0000313" key="3">
    <source>
        <dbReference type="EMBL" id="RNI09430.1"/>
    </source>
</evidence>
<keyword evidence="1" id="KW-0812">Transmembrane</keyword>
<keyword evidence="1" id="KW-0472">Membrane</keyword>
<dbReference type="InterPro" id="IPR050256">
    <property type="entry name" value="Glycosyltransferase_2"/>
</dbReference>
<dbReference type="SUPFAM" id="SSF53448">
    <property type="entry name" value="Nucleotide-diphospho-sugar transferases"/>
    <property type="match status" value="1"/>
</dbReference>
<protein>
    <submittedName>
        <fullName evidence="3">Glycosyltransferase family 2 protein</fullName>
    </submittedName>
</protein>
<accession>A0A3M9L7Y6</accession>
<evidence type="ECO:0000256" key="1">
    <source>
        <dbReference type="SAM" id="Phobius"/>
    </source>
</evidence>
<dbReference type="Proteomes" id="UP000273978">
    <property type="component" value="Unassembled WGS sequence"/>
</dbReference>
<evidence type="ECO:0000259" key="2">
    <source>
        <dbReference type="Pfam" id="PF00535"/>
    </source>
</evidence>
<evidence type="ECO:0000313" key="4">
    <source>
        <dbReference type="Proteomes" id="UP000273978"/>
    </source>
</evidence>
<dbReference type="InterPro" id="IPR001173">
    <property type="entry name" value="Glyco_trans_2-like"/>
</dbReference>
<feature type="transmembrane region" description="Helical" evidence="1">
    <location>
        <begin position="234"/>
        <end position="258"/>
    </location>
</feature>
<feature type="domain" description="Glycosyltransferase 2-like" evidence="2">
    <location>
        <begin position="5"/>
        <end position="167"/>
    </location>
</feature>
<dbReference type="InterPro" id="IPR029044">
    <property type="entry name" value="Nucleotide-diphossugar_trans"/>
</dbReference>
<dbReference type="GO" id="GO:0016740">
    <property type="term" value="F:transferase activity"/>
    <property type="evidence" value="ECO:0007669"/>
    <property type="project" value="UniProtKB-KW"/>
</dbReference>
<dbReference type="Pfam" id="PF00535">
    <property type="entry name" value="Glycos_transf_2"/>
    <property type="match status" value="1"/>
</dbReference>
<keyword evidence="3" id="KW-0808">Transferase</keyword>